<organism evidence="9 10">
    <name type="scientific">Prochlorococcus marinus (strain MIT 9211)</name>
    <dbReference type="NCBI Taxonomy" id="93059"/>
    <lineage>
        <taxon>Bacteria</taxon>
        <taxon>Bacillati</taxon>
        <taxon>Cyanobacteriota</taxon>
        <taxon>Cyanophyceae</taxon>
        <taxon>Synechococcales</taxon>
        <taxon>Prochlorococcaceae</taxon>
        <taxon>Prochlorococcus</taxon>
    </lineage>
</organism>
<dbReference type="SUPFAM" id="SSF52540">
    <property type="entry name" value="P-loop containing nucleoside triphosphate hydrolases"/>
    <property type="match status" value="1"/>
</dbReference>
<sequence length="440" mass="48483">MSYMQSTPQLCRSLLSQWRNQLELTKLEKAQMAGELKALDKQLERLSQKYLRITVFGRVGVGKSSLLNALLGKKLFPTDVAHGCTRKTKSVVWSHEIGNLTQVELVDTPGIDEIAAKGRARLASRIALNCDLVLFVLDSDVNVIELEAIENLLHSGKPLLLVLNRCDQWRSHEIKNVLKSIRHRLPPTAKDLIIEAVSAAPRKAQIQANGRIRSKECVPIIGSLQNTLIKLLKEQGNLLLALNALRQADNFYHSLKTGRLERRKTAAQTLIGKFATIKASGVAVNPLLIFDLATGFALDTALIIQLSKLYGLQLKGPSARKLIQHLSLHNSFLGGVQIGIHIFLGAIRHILILGAPFTGGLSLASTAPVALAQAALAVHTTKLTGRLAAKEFLRGSQSQQVQPSSILRWVIRKDPEVKNWLSNWPLMTKNELFAMKSLLP</sequence>
<dbReference type="KEGG" id="pmj:P9211_15631"/>
<dbReference type="InterPro" id="IPR027417">
    <property type="entry name" value="P-loop_NTPase"/>
</dbReference>
<dbReference type="Pfam" id="PF05128">
    <property type="entry name" value="DUF697"/>
    <property type="match status" value="1"/>
</dbReference>
<dbReference type="STRING" id="93059.P9211_15631"/>
<evidence type="ECO:0000259" key="8">
    <source>
        <dbReference type="Pfam" id="PF01926"/>
    </source>
</evidence>
<feature type="coiled-coil region" evidence="7">
    <location>
        <begin position="22"/>
        <end position="49"/>
    </location>
</feature>
<evidence type="ECO:0000256" key="6">
    <source>
        <dbReference type="ARBA" id="ARBA00023136"/>
    </source>
</evidence>
<evidence type="ECO:0000256" key="3">
    <source>
        <dbReference type="ARBA" id="ARBA00022741"/>
    </source>
</evidence>
<dbReference type="OrthoDB" id="494524at2"/>
<dbReference type="EMBL" id="CP000878">
    <property type="protein sequence ID" value="ABX09494.1"/>
    <property type="molecule type" value="Genomic_DNA"/>
</dbReference>
<dbReference type="InterPro" id="IPR006073">
    <property type="entry name" value="GTP-bd"/>
</dbReference>
<keyword evidence="4" id="KW-1133">Transmembrane helix</keyword>
<dbReference type="GO" id="GO:0030488">
    <property type="term" value="P:tRNA methylation"/>
    <property type="evidence" value="ECO:0007669"/>
    <property type="project" value="TreeGrafter"/>
</dbReference>
<keyword evidence="3" id="KW-0547">Nucleotide-binding</keyword>
<evidence type="ECO:0000256" key="7">
    <source>
        <dbReference type="SAM" id="Coils"/>
    </source>
</evidence>
<dbReference type="PANTHER" id="PTHR42714">
    <property type="entry name" value="TRNA MODIFICATION GTPASE GTPBP3"/>
    <property type="match status" value="1"/>
</dbReference>
<keyword evidence="5" id="KW-0342">GTP-binding</keyword>
<dbReference type="PANTHER" id="PTHR42714:SF6">
    <property type="entry name" value="TRANSLATION INITIATION FACTOR IF-2"/>
    <property type="match status" value="1"/>
</dbReference>
<evidence type="ECO:0000313" key="9">
    <source>
        <dbReference type="EMBL" id="ABX09494.1"/>
    </source>
</evidence>
<dbReference type="Pfam" id="PF01926">
    <property type="entry name" value="MMR_HSR1"/>
    <property type="match status" value="1"/>
</dbReference>
<dbReference type="CDD" id="cd00880">
    <property type="entry name" value="Era_like"/>
    <property type="match status" value="1"/>
</dbReference>
<comment type="subcellular location">
    <subcellularLocation>
        <location evidence="1">Membrane</location>
        <topology evidence="1">Multi-pass membrane protein</topology>
    </subcellularLocation>
</comment>
<evidence type="ECO:0000256" key="4">
    <source>
        <dbReference type="ARBA" id="ARBA00022989"/>
    </source>
</evidence>
<dbReference type="eggNOG" id="COG0699">
    <property type="taxonomic scope" value="Bacteria"/>
</dbReference>
<dbReference type="Gene3D" id="3.40.50.300">
    <property type="entry name" value="P-loop containing nucleotide triphosphate hydrolases"/>
    <property type="match status" value="1"/>
</dbReference>
<evidence type="ECO:0000256" key="1">
    <source>
        <dbReference type="ARBA" id="ARBA00004141"/>
    </source>
</evidence>
<dbReference type="Proteomes" id="UP000000788">
    <property type="component" value="Chromosome"/>
</dbReference>
<dbReference type="NCBIfam" id="TIGR00231">
    <property type="entry name" value="small_GTP"/>
    <property type="match status" value="1"/>
</dbReference>
<dbReference type="GO" id="GO:0002098">
    <property type="term" value="P:tRNA wobble uridine modification"/>
    <property type="evidence" value="ECO:0007669"/>
    <property type="project" value="TreeGrafter"/>
</dbReference>
<evidence type="ECO:0000256" key="2">
    <source>
        <dbReference type="ARBA" id="ARBA00022692"/>
    </source>
</evidence>
<dbReference type="GO" id="GO:0005737">
    <property type="term" value="C:cytoplasm"/>
    <property type="evidence" value="ECO:0007669"/>
    <property type="project" value="TreeGrafter"/>
</dbReference>
<protein>
    <submittedName>
        <fullName evidence="9">GTPase SAR1 and related small G protein</fullName>
    </submittedName>
</protein>
<dbReference type="AlphaFoldDB" id="A9BCD2"/>
<gene>
    <name evidence="9" type="ordered locus">P9211_15631</name>
</gene>
<accession>A9BCD2</accession>
<keyword evidence="6" id="KW-0472">Membrane</keyword>
<dbReference type="GO" id="GO:0005525">
    <property type="term" value="F:GTP binding"/>
    <property type="evidence" value="ECO:0007669"/>
    <property type="project" value="UniProtKB-KW"/>
</dbReference>
<reference evidence="9 10" key="1">
    <citation type="journal article" date="2007" name="PLoS Genet.">
        <title>Patterns and implications of gene gain and loss in the evolution of Prochlorococcus.</title>
        <authorList>
            <person name="Kettler G.C."/>
            <person name="Martiny A.C."/>
            <person name="Huang K."/>
            <person name="Zucker J."/>
            <person name="Coleman M.L."/>
            <person name="Rodrigue S."/>
            <person name="Chen F."/>
            <person name="Lapidus A."/>
            <person name="Ferriera S."/>
            <person name="Johnson J."/>
            <person name="Steglich C."/>
            <person name="Church G.M."/>
            <person name="Richardson P."/>
            <person name="Chisholm S.W."/>
        </authorList>
    </citation>
    <scope>NUCLEOTIDE SEQUENCE [LARGE SCALE GENOMIC DNA]</scope>
    <source>
        <strain evidence="10">MIT 9211</strain>
    </source>
</reference>
<dbReference type="GO" id="GO:0016020">
    <property type="term" value="C:membrane"/>
    <property type="evidence" value="ECO:0007669"/>
    <property type="project" value="UniProtKB-SubCell"/>
</dbReference>
<evidence type="ECO:0000313" key="10">
    <source>
        <dbReference type="Proteomes" id="UP000000788"/>
    </source>
</evidence>
<name>A9BCD2_PROM4</name>
<keyword evidence="2" id="KW-0812">Transmembrane</keyword>
<dbReference type="InterPro" id="IPR021147">
    <property type="entry name" value="DUF697"/>
</dbReference>
<keyword evidence="7" id="KW-0175">Coiled coil</keyword>
<keyword evidence="10" id="KW-1185">Reference proteome</keyword>
<evidence type="ECO:0000256" key="5">
    <source>
        <dbReference type="ARBA" id="ARBA00023134"/>
    </source>
</evidence>
<dbReference type="InterPro" id="IPR005225">
    <property type="entry name" value="Small_GTP-bd"/>
</dbReference>
<dbReference type="HOGENOM" id="CLU_035027_0_0_3"/>
<proteinExistence type="predicted"/>
<dbReference type="RefSeq" id="WP_012196115.1">
    <property type="nucleotide sequence ID" value="NC_009976.1"/>
</dbReference>
<feature type="domain" description="G" evidence="8">
    <location>
        <begin position="52"/>
        <end position="165"/>
    </location>
</feature>